<keyword evidence="11" id="KW-1185">Reference proteome</keyword>
<feature type="transmembrane region" description="Helical" evidence="8">
    <location>
        <begin position="58"/>
        <end position="78"/>
    </location>
</feature>
<evidence type="ECO:0000256" key="3">
    <source>
        <dbReference type="ARBA" id="ARBA00022676"/>
    </source>
</evidence>
<feature type="transmembrane region" description="Helical" evidence="8">
    <location>
        <begin position="280"/>
        <end position="298"/>
    </location>
</feature>
<dbReference type="PANTHER" id="PTHR33908">
    <property type="entry name" value="MANNOSYLTRANSFERASE YKCB-RELATED"/>
    <property type="match status" value="1"/>
</dbReference>
<dbReference type="EMBL" id="RBKU01000001">
    <property type="protein sequence ID" value="RKR85677.1"/>
    <property type="molecule type" value="Genomic_DNA"/>
</dbReference>
<evidence type="ECO:0000256" key="2">
    <source>
        <dbReference type="ARBA" id="ARBA00022475"/>
    </source>
</evidence>
<dbReference type="GO" id="GO:0016763">
    <property type="term" value="F:pentosyltransferase activity"/>
    <property type="evidence" value="ECO:0007669"/>
    <property type="project" value="TreeGrafter"/>
</dbReference>
<feature type="transmembrane region" description="Helical" evidence="8">
    <location>
        <begin position="106"/>
        <end position="125"/>
    </location>
</feature>
<feature type="transmembrane region" description="Helical" evidence="8">
    <location>
        <begin position="421"/>
        <end position="439"/>
    </location>
</feature>
<dbReference type="GO" id="GO:0009103">
    <property type="term" value="P:lipopolysaccharide biosynthetic process"/>
    <property type="evidence" value="ECO:0007669"/>
    <property type="project" value="UniProtKB-ARBA"/>
</dbReference>
<evidence type="ECO:0000259" key="9">
    <source>
        <dbReference type="Pfam" id="PF13231"/>
    </source>
</evidence>
<evidence type="ECO:0000256" key="4">
    <source>
        <dbReference type="ARBA" id="ARBA00022679"/>
    </source>
</evidence>
<name>A0A495J9T4_9SPHI</name>
<evidence type="ECO:0000256" key="5">
    <source>
        <dbReference type="ARBA" id="ARBA00022692"/>
    </source>
</evidence>
<keyword evidence="5 8" id="KW-0812">Transmembrane</keyword>
<dbReference type="Proteomes" id="UP000268007">
    <property type="component" value="Unassembled WGS sequence"/>
</dbReference>
<evidence type="ECO:0000313" key="10">
    <source>
        <dbReference type="EMBL" id="RKR85677.1"/>
    </source>
</evidence>
<protein>
    <submittedName>
        <fullName evidence="10">Dolichyl-phosphate-mannose-protein mannosyltransferase</fullName>
    </submittedName>
</protein>
<evidence type="ECO:0000256" key="7">
    <source>
        <dbReference type="ARBA" id="ARBA00023136"/>
    </source>
</evidence>
<dbReference type="Pfam" id="PF13231">
    <property type="entry name" value="PMT_2"/>
    <property type="match status" value="1"/>
</dbReference>
<feature type="transmembrane region" description="Helical" evidence="8">
    <location>
        <begin position="446"/>
        <end position="466"/>
    </location>
</feature>
<dbReference type="GO" id="GO:0005886">
    <property type="term" value="C:plasma membrane"/>
    <property type="evidence" value="ECO:0007669"/>
    <property type="project" value="UniProtKB-SubCell"/>
</dbReference>
<keyword evidence="6 8" id="KW-1133">Transmembrane helix</keyword>
<evidence type="ECO:0000256" key="8">
    <source>
        <dbReference type="SAM" id="Phobius"/>
    </source>
</evidence>
<proteinExistence type="predicted"/>
<organism evidence="10 11">
    <name type="scientific">Mucilaginibacter gracilis</name>
    <dbReference type="NCBI Taxonomy" id="423350"/>
    <lineage>
        <taxon>Bacteria</taxon>
        <taxon>Pseudomonadati</taxon>
        <taxon>Bacteroidota</taxon>
        <taxon>Sphingobacteriia</taxon>
        <taxon>Sphingobacteriales</taxon>
        <taxon>Sphingobacteriaceae</taxon>
        <taxon>Mucilaginibacter</taxon>
    </lineage>
</organism>
<feature type="domain" description="Glycosyltransferase RgtA/B/C/D-like" evidence="9">
    <location>
        <begin position="162"/>
        <end position="316"/>
    </location>
</feature>
<keyword evidence="3 10" id="KW-0328">Glycosyltransferase</keyword>
<gene>
    <name evidence="10" type="ORF">BDD43_5948</name>
</gene>
<sequence length="645" mass="74001">MGIAVLVICFISIFLIIGTFKIPATGKKEVLLNSVLIFSSLLVFVTEVVSAFHQLNFTAILAIWSGIAVINLTCLYFAKHKLLVFWEDMKCTIYKVIKNLNTVDRILLSIVSILLLLIFAQGVLYPPNNWDSMTYHMARITSWISHGSVEHYPTHIFRQLYQPPFAEYVIMHVGILNGSDFFSNSVQFFFLLFSILSVILILDNFGLGRQYKIIAIVAIVTIPEVILQASSTQNDIVVSFFIITGFYFSVKALKNGNFADFVFWGLALGLGTLTKGTAYLYFFPVIIWFGIATVVRFLKSRNYRYLVYPLVTVLIFIAINGGHYQRNYKLTGNLLGIDKKESKSYSNQKMNTVLFFSNVIKNAGLHLGFMYVNDVAFFSNKIIYKLHAMAGLNINDPLVNYRNTTFSTENPATNEDCAPNMVHFIFILVSFGILLMQVIKRRNLLSLHLLIVIVLQVMLFCLYLKWQPWHSRLHSCFFLMAIPLLCYACNLSSRFKKALYIVFPILISYAFLVVLHNSNRPYESSLFVCRYQKYFIGRPSAFKEYSEIHQIIEKGNNTNIGLIVGEDDWEYPLFNNCFNRTINPIYINVNNMSRNLPQSSYLLDCIVSTDINSPFIDFKGKRFYNQSSKNKIIYLYTQSPLPIKI</sequence>
<keyword evidence="2" id="KW-1003">Cell membrane</keyword>
<feature type="transmembrane region" description="Helical" evidence="8">
    <location>
        <begin position="472"/>
        <end position="491"/>
    </location>
</feature>
<dbReference type="PANTHER" id="PTHR33908:SF11">
    <property type="entry name" value="MEMBRANE PROTEIN"/>
    <property type="match status" value="1"/>
</dbReference>
<feature type="transmembrane region" description="Helical" evidence="8">
    <location>
        <begin position="30"/>
        <end position="52"/>
    </location>
</feature>
<reference evidence="10 11" key="1">
    <citation type="submission" date="2018-10" db="EMBL/GenBank/DDBJ databases">
        <title>Genomic Encyclopedia of Archaeal and Bacterial Type Strains, Phase II (KMG-II): from individual species to whole genera.</title>
        <authorList>
            <person name="Goeker M."/>
        </authorList>
    </citation>
    <scope>NUCLEOTIDE SEQUENCE [LARGE SCALE GENOMIC DNA]</scope>
    <source>
        <strain evidence="10 11">DSM 18602</strain>
    </source>
</reference>
<dbReference type="OrthoDB" id="9764517at2"/>
<dbReference type="InterPro" id="IPR038731">
    <property type="entry name" value="RgtA/B/C-like"/>
</dbReference>
<evidence type="ECO:0000313" key="11">
    <source>
        <dbReference type="Proteomes" id="UP000268007"/>
    </source>
</evidence>
<comment type="subcellular location">
    <subcellularLocation>
        <location evidence="1">Cell membrane</location>
        <topology evidence="1">Multi-pass membrane protein</topology>
    </subcellularLocation>
</comment>
<feature type="transmembrane region" description="Helical" evidence="8">
    <location>
        <begin position="236"/>
        <end position="253"/>
    </location>
</feature>
<comment type="caution">
    <text evidence="10">The sequence shown here is derived from an EMBL/GenBank/DDBJ whole genome shotgun (WGS) entry which is preliminary data.</text>
</comment>
<evidence type="ECO:0000256" key="6">
    <source>
        <dbReference type="ARBA" id="ARBA00022989"/>
    </source>
</evidence>
<keyword evidence="7 8" id="KW-0472">Membrane</keyword>
<dbReference type="AlphaFoldDB" id="A0A495J9T4"/>
<feature type="transmembrane region" description="Helical" evidence="8">
    <location>
        <begin position="6"/>
        <end position="23"/>
    </location>
</feature>
<accession>A0A495J9T4</accession>
<evidence type="ECO:0000256" key="1">
    <source>
        <dbReference type="ARBA" id="ARBA00004651"/>
    </source>
</evidence>
<feature type="transmembrane region" description="Helical" evidence="8">
    <location>
        <begin position="498"/>
        <end position="516"/>
    </location>
</feature>
<dbReference type="InterPro" id="IPR050297">
    <property type="entry name" value="LipidA_mod_glycosyltrf_83"/>
</dbReference>
<keyword evidence="4 10" id="KW-0808">Transferase</keyword>
<feature type="transmembrane region" description="Helical" evidence="8">
    <location>
        <begin position="305"/>
        <end position="324"/>
    </location>
</feature>
<feature type="transmembrane region" description="Helical" evidence="8">
    <location>
        <begin position="181"/>
        <end position="201"/>
    </location>
</feature>